<dbReference type="InterPro" id="IPR005337">
    <property type="entry name" value="RapZ-like"/>
</dbReference>
<evidence type="ECO:0000256" key="4">
    <source>
        <dbReference type="HAMAP-Rule" id="MF_00636"/>
    </source>
</evidence>
<evidence type="ECO:0000256" key="1">
    <source>
        <dbReference type="ARBA" id="ARBA00022741"/>
    </source>
</evidence>
<accession>A0A7W7GN58</accession>
<feature type="domain" description="RapZ-like N-terminal" evidence="6">
    <location>
        <begin position="31"/>
        <end position="182"/>
    </location>
</feature>
<dbReference type="PANTHER" id="PTHR30448">
    <property type="entry name" value="RNASE ADAPTER PROTEIN RAPZ"/>
    <property type="match status" value="1"/>
</dbReference>
<evidence type="ECO:0000313" key="8">
    <source>
        <dbReference type="EMBL" id="MBB4735201.1"/>
    </source>
</evidence>
<name>A0A7W7GN58_9MICC</name>
<evidence type="ECO:0000256" key="2">
    <source>
        <dbReference type="ARBA" id="ARBA00022840"/>
    </source>
</evidence>
<dbReference type="PIRSF" id="PIRSF005052">
    <property type="entry name" value="P-loopkin"/>
    <property type="match status" value="1"/>
</dbReference>
<dbReference type="InterPro" id="IPR053931">
    <property type="entry name" value="RapZ_C"/>
</dbReference>
<dbReference type="Proteomes" id="UP000540191">
    <property type="component" value="Unassembled WGS sequence"/>
</dbReference>
<evidence type="ECO:0000259" key="7">
    <source>
        <dbReference type="Pfam" id="PF22740"/>
    </source>
</evidence>
<evidence type="ECO:0000256" key="5">
    <source>
        <dbReference type="SAM" id="MobiDB-lite"/>
    </source>
</evidence>
<dbReference type="Pfam" id="PF03668">
    <property type="entry name" value="RapZ-like_N"/>
    <property type="match status" value="1"/>
</dbReference>
<keyword evidence="9" id="KW-1185">Reference proteome</keyword>
<dbReference type="RefSeq" id="WP_158495872.1">
    <property type="nucleotide sequence ID" value="NZ_JACHNA010000001.1"/>
</dbReference>
<keyword evidence="2 4" id="KW-0067">ATP-binding</keyword>
<feature type="binding site" evidence="4">
    <location>
        <begin position="37"/>
        <end position="44"/>
    </location>
    <ligand>
        <name>ATP</name>
        <dbReference type="ChEBI" id="CHEBI:30616"/>
    </ligand>
</feature>
<evidence type="ECO:0000259" key="6">
    <source>
        <dbReference type="Pfam" id="PF03668"/>
    </source>
</evidence>
<proteinExistence type="inferred from homology"/>
<feature type="compositionally biased region" description="Low complexity" evidence="5">
    <location>
        <begin position="1"/>
        <end position="13"/>
    </location>
</feature>
<evidence type="ECO:0000313" key="9">
    <source>
        <dbReference type="Proteomes" id="UP000540191"/>
    </source>
</evidence>
<reference evidence="8 9" key="1">
    <citation type="submission" date="2020-08" db="EMBL/GenBank/DDBJ databases">
        <title>Sequencing the genomes of 1000 actinobacteria strains.</title>
        <authorList>
            <person name="Klenk H.-P."/>
        </authorList>
    </citation>
    <scope>NUCLEOTIDE SEQUENCE [LARGE SCALE GENOMIC DNA]</scope>
    <source>
        <strain evidence="8 9">DSM 23974</strain>
    </source>
</reference>
<comment type="caution">
    <text evidence="8">The sequence shown here is derived from an EMBL/GenBank/DDBJ whole genome shotgun (WGS) entry which is preliminary data.</text>
</comment>
<feature type="region of interest" description="Disordered" evidence="5">
    <location>
        <begin position="1"/>
        <end position="28"/>
    </location>
</feature>
<gene>
    <name evidence="8" type="ORF">HDA30_000709</name>
</gene>
<feature type="binding site" evidence="4">
    <location>
        <begin position="88"/>
        <end position="91"/>
    </location>
    <ligand>
        <name>GTP</name>
        <dbReference type="ChEBI" id="CHEBI:37565"/>
    </ligand>
</feature>
<dbReference type="NCBIfam" id="NF003828">
    <property type="entry name" value="PRK05416.1"/>
    <property type="match status" value="1"/>
</dbReference>
<dbReference type="Gene3D" id="3.40.50.300">
    <property type="entry name" value="P-loop containing nucleotide triphosphate hydrolases"/>
    <property type="match status" value="1"/>
</dbReference>
<dbReference type="HAMAP" id="MF_00636">
    <property type="entry name" value="RapZ_like"/>
    <property type="match status" value="1"/>
</dbReference>
<dbReference type="GO" id="GO:0005525">
    <property type="term" value="F:GTP binding"/>
    <property type="evidence" value="ECO:0007669"/>
    <property type="project" value="UniProtKB-UniRule"/>
</dbReference>
<dbReference type="InterPro" id="IPR053930">
    <property type="entry name" value="RapZ-like_N"/>
</dbReference>
<dbReference type="PANTHER" id="PTHR30448:SF0">
    <property type="entry name" value="RNASE ADAPTER PROTEIN RAPZ"/>
    <property type="match status" value="1"/>
</dbReference>
<organism evidence="8 9">
    <name type="scientific">Micrococcus cohnii</name>
    <dbReference type="NCBI Taxonomy" id="993416"/>
    <lineage>
        <taxon>Bacteria</taxon>
        <taxon>Bacillati</taxon>
        <taxon>Actinomycetota</taxon>
        <taxon>Actinomycetes</taxon>
        <taxon>Micrococcales</taxon>
        <taxon>Micrococcaceae</taxon>
        <taxon>Micrococcus</taxon>
    </lineage>
</organism>
<dbReference type="AlphaFoldDB" id="A0A7W7GN58"/>
<dbReference type="EMBL" id="JACHNA010000001">
    <property type="protein sequence ID" value="MBB4735201.1"/>
    <property type="molecule type" value="Genomic_DNA"/>
</dbReference>
<dbReference type="SUPFAM" id="SSF52540">
    <property type="entry name" value="P-loop containing nucleoside triphosphate hydrolases"/>
    <property type="match status" value="1"/>
</dbReference>
<keyword evidence="3 4" id="KW-0342">GTP-binding</keyword>
<feature type="domain" description="RapZ C-terminal" evidence="7">
    <location>
        <begin position="192"/>
        <end position="311"/>
    </location>
</feature>
<dbReference type="GO" id="GO:0005524">
    <property type="term" value="F:ATP binding"/>
    <property type="evidence" value="ECO:0007669"/>
    <property type="project" value="UniProtKB-UniRule"/>
</dbReference>
<sequence>MSQSQPSPASSPQTEDGTEPRLTPQKPHLSEVLVITGMSGAGRTTTAHALEDDGWYVVENMPPQLLPTLAEFVARSPEAFERLAMVVDVRSRAYYADLRTALNTLSMNGLECRILFLDADDDVLVRRFEARRRPHPRQGNARLLDGIQAERETLAELKERAHLVLDTSDINVHGLVREVTGLFSDEGRPPLRLTVMSFGFKYGLPTDANFLADMRFIPNPHWVPGLRPHTGMDEPVSQYVLGQPGVMEFIDTYVQMLTPVFEGYQRENKHYATVAVGCTGGKHRSVAVVRELAARLAENPAVAVHEVHRDMGRE</sequence>
<keyword evidence="1 4" id="KW-0547">Nucleotide-binding</keyword>
<evidence type="ECO:0000256" key="3">
    <source>
        <dbReference type="ARBA" id="ARBA00023134"/>
    </source>
</evidence>
<dbReference type="Pfam" id="PF22740">
    <property type="entry name" value="PapZ_C"/>
    <property type="match status" value="1"/>
</dbReference>
<protein>
    <submittedName>
        <fullName evidence="8">UPF0042 nucleotide-binding protein</fullName>
    </submittedName>
</protein>
<dbReference type="InterPro" id="IPR027417">
    <property type="entry name" value="P-loop_NTPase"/>
</dbReference>